<feature type="transmembrane region" description="Helical" evidence="2">
    <location>
        <begin position="21"/>
        <end position="45"/>
    </location>
</feature>
<keyword evidence="5" id="KW-1185">Reference proteome</keyword>
<dbReference type="PROSITE" id="PS00409">
    <property type="entry name" value="PROKAR_NTER_METHYL"/>
    <property type="match status" value="1"/>
</dbReference>
<keyword evidence="2" id="KW-0812">Transmembrane</keyword>
<comment type="caution">
    <text evidence="4">The sequence shown here is derived from an EMBL/GenBank/DDBJ whole genome shotgun (WGS) entry which is preliminary data.</text>
</comment>
<evidence type="ECO:0000313" key="4">
    <source>
        <dbReference type="EMBL" id="MBI1625480.1"/>
    </source>
</evidence>
<dbReference type="InterPro" id="IPR054402">
    <property type="entry name" value="Tt1218-like_dom"/>
</dbReference>
<organism evidence="4 5">
    <name type="scientific">Comamonas suwonensis</name>
    <dbReference type="NCBI Taxonomy" id="2606214"/>
    <lineage>
        <taxon>Bacteria</taxon>
        <taxon>Pseudomonadati</taxon>
        <taxon>Pseudomonadota</taxon>
        <taxon>Betaproteobacteria</taxon>
        <taxon>Burkholderiales</taxon>
        <taxon>Comamonadaceae</taxon>
        <taxon>Comamonas</taxon>
    </lineage>
</organism>
<sequence length="220" mass="23416">MLLTRPEPQRRHTRLKRRHPKGFTLIEVLVAIVVFSFGLLGMVGMQAFALQANREARLQSQATSLARELAEMMRGNLQIAAKTTSAENPYLGTFSASNLTLSSPSYCLNVSNASTGCTSTAQVASAQMSDWLARVDTTLPGARVSVCLDGSPFTSDGLAQWTCSAAGADEIIYIKIGWTQVSTNKTLTGANAFEQTTDSTSRPGLTFPVTSGNSTSGSTP</sequence>
<dbReference type="AlphaFoldDB" id="A0A843B8U2"/>
<keyword evidence="2" id="KW-1133">Transmembrane helix</keyword>
<dbReference type="InterPro" id="IPR013362">
    <property type="entry name" value="Pilus_4_PilV"/>
</dbReference>
<feature type="region of interest" description="Disordered" evidence="1">
    <location>
        <begin position="194"/>
        <end position="220"/>
    </location>
</feature>
<accession>A0A843B8U2</accession>
<keyword evidence="2" id="KW-0472">Membrane</keyword>
<protein>
    <submittedName>
        <fullName evidence="4">Type IV pilus modification protein PilV</fullName>
    </submittedName>
</protein>
<dbReference type="RefSeq" id="WP_198460635.1">
    <property type="nucleotide sequence ID" value="NZ_JABBCQ020000011.1"/>
</dbReference>
<evidence type="ECO:0000313" key="5">
    <source>
        <dbReference type="Proteomes" id="UP000530032"/>
    </source>
</evidence>
<evidence type="ECO:0000259" key="3">
    <source>
        <dbReference type="Pfam" id="PF22150"/>
    </source>
</evidence>
<name>A0A843B8U2_9BURK</name>
<dbReference type="EMBL" id="JABBCQ020000011">
    <property type="protein sequence ID" value="MBI1625480.1"/>
    <property type="molecule type" value="Genomic_DNA"/>
</dbReference>
<evidence type="ECO:0000256" key="2">
    <source>
        <dbReference type="SAM" id="Phobius"/>
    </source>
</evidence>
<proteinExistence type="predicted"/>
<evidence type="ECO:0000256" key="1">
    <source>
        <dbReference type="SAM" id="MobiDB-lite"/>
    </source>
</evidence>
<dbReference type="Pfam" id="PF07963">
    <property type="entry name" value="N_methyl"/>
    <property type="match status" value="1"/>
</dbReference>
<reference evidence="4" key="1">
    <citation type="submission" date="2020-12" db="EMBL/GenBank/DDBJ databases">
        <title>Comamonas sp. nov., isolated from stream water.</title>
        <authorList>
            <person name="Park K.-H."/>
        </authorList>
    </citation>
    <scope>NUCLEOTIDE SEQUENCE</scope>
    <source>
        <strain evidence="4">EJ-4</strain>
    </source>
</reference>
<dbReference type="NCBIfam" id="TIGR02532">
    <property type="entry name" value="IV_pilin_GFxxxE"/>
    <property type="match status" value="1"/>
</dbReference>
<feature type="domain" description="Type IV pilin Tt1218-like" evidence="3">
    <location>
        <begin position="45"/>
        <end position="121"/>
    </location>
</feature>
<dbReference type="NCBIfam" id="TIGR02523">
    <property type="entry name" value="type_IV_pilV"/>
    <property type="match status" value="1"/>
</dbReference>
<dbReference type="InterPro" id="IPR012902">
    <property type="entry name" value="N_methyl_site"/>
</dbReference>
<gene>
    <name evidence="4" type="primary">pilV</name>
    <name evidence="4" type="ORF">HF327_013330</name>
</gene>
<dbReference type="Proteomes" id="UP000530032">
    <property type="component" value="Unassembled WGS sequence"/>
</dbReference>
<dbReference type="Pfam" id="PF22150">
    <property type="entry name" value="Tt1218-like"/>
    <property type="match status" value="1"/>
</dbReference>